<dbReference type="InterPro" id="IPR020059">
    <property type="entry name" value="Glu/Gln-tRNA-synth_Ib_codon-bd"/>
</dbReference>
<evidence type="ECO:0000313" key="19">
    <source>
        <dbReference type="Proteomes" id="UP001212997"/>
    </source>
</evidence>
<dbReference type="AlphaFoldDB" id="A0AAD5YCH5"/>
<dbReference type="GO" id="GO:0017102">
    <property type="term" value="C:methionyl glutamyl tRNA synthetase complex"/>
    <property type="evidence" value="ECO:0007669"/>
    <property type="project" value="UniProtKB-ARBA"/>
</dbReference>
<evidence type="ECO:0000256" key="12">
    <source>
        <dbReference type="ARBA" id="ARBA00048351"/>
    </source>
</evidence>
<dbReference type="InterPro" id="IPR000924">
    <property type="entry name" value="Glu/Gln-tRNA-synth"/>
</dbReference>
<evidence type="ECO:0000256" key="6">
    <source>
        <dbReference type="ARBA" id="ARBA00022598"/>
    </source>
</evidence>
<evidence type="ECO:0000256" key="3">
    <source>
        <dbReference type="ARBA" id="ARBA00012835"/>
    </source>
</evidence>
<evidence type="ECO:0000256" key="5">
    <source>
        <dbReference type="ARBA" id="ARBA00022553"/>
    </source>
</evidence>
<comment type="catalytic activity">
    <reaction evidence="12">
        <text>tRNA(Glu) + L-glutamate + ATP = L-glutamyl-tRNA(Glu) + AMP + diphosphate</text>
        <dbReference type="Rhea" id="RHEA:23540"/>
        <dbReference type="Rhea" id="RHEA-COMP:9663"/>
        <dbReference type="Rhea" id="RHEA-COMP:9680"/>
        <dbReference type="ChEBI" id="CHEBI:29985"/>
        <dbReference type="ChEBI" id="CHEBI:30616"/>
        <dbReference type="ChEBI" id="CHEBI:33019"/>
        <dbReference type="ChEBI" id="CHEBI:78442"/>
        <dbReference type="ChEBI" id="CHEBI:78520"/>
        <dbReference type="ChEBI" id="CHEBI:456215"/>
        <dbReference type="EC" id="6.1.1.17"/>
    </reaction>
</comment>
<feature type="region of interest" description="Disordered" evidence="14">
    <location>
        <begin position="576"/>
        <end position="598"/>
    </location>
</feature>
<keyword evidence="4" id="KW-0963">Cytoplasm</keyword>
<comment type="caution">
    <text evidence="18">The sequence shown here is derived from an EMBL/GenBank/DDBJ whole genome shotgun (WGS) entry which is preliminary data.</text>
</comment>
<evidence type="ECO:0000256" key="2">
    <source>
        <dbReference type="ARBA" id="ARBA00008927"/>
    </source>
</evidence>
<dbReference type="Pfam" id="PF00749">
    <property type="entry name" value="tRNA-synt_1c"/>
    <property type="match status" value="1"/>
</dbReference>
<dbReference type="CDD" id="cd00807">
    <property type="entry name" value="GlnRS_core"/>
    <property type="match status" value="1"/>
</dbReference>
<dbReference type="InterPro" id="IPR011035">
    <property type="entry name" value="Ribosomal_bL25/Gln-tRNA_synth"/>
</dbReference>
<reference evidence="18" key="1">
    <citation type="submission" date="2022-07" db="EMBL/GenBank/DDBJ databases">
        <title>Genome Sequence of Physisporinus lineatus.</title>
        <authorList>
            <person name="Buettner E."/>
        </authorList>
    </citation>
    <scope>NUCLEOTIDE SEQUENCE</scope>
    <source>
        <strain evidence="18">VT162</strain>
    </source>
</reference>
<accession>A0AAD5YCH5</accession>
<dbReference type="GO" id="GO:0010494">
    <property type="term" value="C:cytoplasmic stress granule"/>
    <property type="evidence" value="ECO:0007669"/>
    <property type="project" value="UniProtKB-ARBA"/>
</dbReference>
<dbReference type="GO" id="GO:0006424">
    <property type="term" value="P:glutamyl-tRNA aminoacylation"/>
    <property type="evidence" value="ECO:0007669"/>
    <property type="project" value="InterPro"/>
</dbReference>
<evidence type="ECO:0000256" key="10">
    <source>
        <dbReference type="ARBA" id="ARBA00023146"/>
    </source>
</evidence>
<feature type="compositionally biased region" description="Low complexity" evidence="14">
    <location>
        <begin position="576"/>
        <end position="596"/>
    </location>
</feature>
<evidence type="ECO:0000256" key="8">
    <source>
        <dbReference type="ARBA" id="ARBA00022840"/>
    </source>
</evidence>
<dbReference type="InterPro" id="IPR050132">
    <property type="entry name" value="Gln/Glu-tRNA_Ligase"/>
</dbReference>
<evidence type="ECO:0000256" key="4">
    <source>
        <dbReference type="ARBA" id="ARBA00022490"/>
    </source>
</evidence>
<dbReference type="GO" id="GO:0005524">
    <property type="term" value="F:ATP binding"/>
    <property type="evidence" value="ECO:0007669"/>
    <property type="project" value="UniProtKB-KW"/>
</dbReference>
<dbReference type="Pfam" id="PF20974">
    <property type="entry name" value="tRNA-synt_1c_C2"/>
    <property type="match status" value="1"/>
</dbReference>
<dbReference type="InterPro" id="IPR049437">
    <property type="entry name" value="tRNA-synt_1c_C2"/>
</dbReference>
<dbReference type="EMBL" id="JANAWD010000271">
    <property type="protein sequence ID" value="KAJ3482477.1"/>
    <property type="molecule type" value="Genomic_DNA"/>
</dbReference>
<keyword evidence="5" id="KW-0597">Phosphoprotein</keyword>
<dbReference type="FunFam" id="1.10.1160.10:FF:000001">
    <property type="entry name" value="Glutamine--tRNA ligase"/>
    <property type="match status" value="1"/>
</dbReference>
<protein>
    <recommendedName>
        <fullName evidence="3">glutamate--tRNA ligase</fullName>
        <ecNumber evidence="3">6.1.1.17</ecNumber>
    </recommendedName>
    <alternativeName>
        <fullName evidence="11">Glutamyl-tRNA synthetase</fullName>
    </alternativeName>
</protein>
<dbReference type="InterPro" id="IPR020056">
    <property type="entry name" value="Rbsml_bL25/Gln-tRNA_synth_N"/>
</dbReference>
<dbReference type="FunFam" id="3.90.800.10:FF:000001">
    <property type="entry name" value="Glutamine--tRNA ligase"/>
    <property type="match status" value="1"/>
</dbReference>
<dbReference type="HAMAP" id="MF_02076">
    <property type="entry name" value="Glu_tRNA_synth_type2"/>
    <property type="match status" value="1"/>
</dbReference>
<dbReference type="InterPro" id="IPR004526">
    <property type="entry name" value="Glu-tRNA-synth_arc/euk"/>
</dbReference>
<evidence type="ECO:0000256" key="9">
    <source>
        <dbReference type="ARBA" id="ARBA00022917"/>
    </source>
</evidence>
<feature type="domain" description="Glutamyl/glutaminyl-tRNA synthetase class Ib anti-codon binding" evidence="16">
    <location>
        <begin position="357"/>
        <end position="449"/>
    </location>
</feature>
<sequence length="631" mass="71271">MSRRWYSHFESLDFTRAVIQSVADAKAHKARSNKTAASFALGLQGAKEGQVVTRFPPEPSGYLHIGHAKAAMLNQYFAQMYKGKMLIRFDDTNPTKERTEFEETILEDLALLDIHSEIVTHTSDYFDQLYDLGIQMIKSGKAYADDTELLQMRDERFKGIASKHREDSIEDNLKHFAEMKTGSDEGVRWCIRAKISVDNPNKALRDPVIYRCNLLPHHRTGDKWKIYPTYDFACPIVDSLEGVTHALRTNEYRDRNPQYYWMIEALGIRPVHIWDFSRLNFIYTLLSKRKLHWFVDTGRVTGWDDPRFPTVRGIRRRGLTVEALRQFMLIQGPSQAVVSLEWDSLWTMNKKIIDPVAPRFWAIAKDGVVSVTISGGPADVEVKTLPKHKKNPDVGEKKTVFSSKILIEQEDALSFDDQEEITLMDWGNAFVRSKTTDSNGKITAIELDLNLAGDFRKTKKKITWLSAPTPTHPLIPVTLLDYDYLITKKKLEENDDVKDFVTAETEFREEADADANVQDLKKGDIIQFERKGYYIFDGPAENGSLHFIHIPDGRAASLASKATPGAATPVAVAPKPAKGGAAIKDGSKSSTGTSDTPVDTKMYAVDKVYGDEAVETPVDPKMYKVTNVYSS</sequence>
<evidence type="ECO:0000259" key="15">
    <source>
        <dbReference type="Pfam" id="PF00749"/>
    </source>
</evidence>
<evidence type="ECO:0000259" key="17">
    <source>
        <dbReference type="Pfam" id="PF20974"/>
    </source>
</evidence>
<dbReference type="Gene3D" id="3.90.800.10">
    <property type="entry name" value="Glutamyl-tRNA Synthetase, Domain 3"/>
    <property type="match status" value="1"/>
</dbReference>
<keyword evidence="19" id="KW-1185">Reference proteome</keyword>
<feature type="domain" description="Glutamyl/glutaminyl-tRNA synthetase class Ib catalytic" evidence="15">
    <location>
        <begin position="50"/>
        <end position="354"/>
    </location>
</feature>
<dbReference type="InterPro" id="IPR020061">
    <property type="entry name" value="Glu_tRNA_lig_a-bdl"/>
</dbReference>
<comment type="similarity">
    <text evidence="2">Belongs to the class-I aminoacyl-tRNA synthetase family. Glutamate--tRNA ligase type 2 subfamily.</text>
</comment>
<dbReference type="NCBIfam" id="TIGR00463">
    <property type="entry name" value="gltX_arch"/>
    <property type="match status" value="1"/>
</dbReference>
<dbReference type="SUPFAM" id="SSF50715">
    <property type="entry name" value="Ribosomal protein L25-like"/>
    <property type="match status" value="1"/>
</dbReference>
<name>A0AAD5YCH5_9APHY</name>
<keyword evidence="6 13" id="KW-0436">Ligase</keyword>
<dbReference type="PRINTS" id="PR00987">
    <property type="entry name" value="TRNASYNTHGLU"/>
</dbReference>
<keyword evidence="10 13" id="KW-0030">Aminoacyl-tRNA synthetase</keyword>
<comment type="subcellular location">
    <subcellularLocation>
        <location evidence="1">Cytoplasm</location>
    </subcellularLocation>
</comment>
<evidence type="ECO:0000256" key="11">
    <source>
        <dbReference type="ARBA" id="ARBA00030865"/>
    </source>
</evidence>
<dbReference type="InterPro" id="IPR001412">
    <property type="entry name" value="aa-tRNA-synth_I_CS"/>
</dbReference>
<dbReference type="GO" id="GO:0005829">
    <property type="term" value="C:cytosol"/>
    <property type="evidence" value="ECO:0007669"/>
    <property type="project" value="TreeGrafter"/>
</dbReference>
<dbReference type="FunFam" id="3.40.50.620:FF:000070">
    <property type="entry name" value="Bifunctional glutamate/proline--tRNA ligase"/>
    <property type="match status" value="1"/>
</dbReference>
<dbReference type="Proteomes" id="UP001212997">
    <property type="component" value="Unassembled WGS sequence"/>
</dbReference>
<proteinExistence type="inferred from homology"/>
<evidence type="ECO:0000256" key="1">
    <source>
        <dbReference type="ARBA" id="ARBA00004496"/>
    </source>
</evidence>
<evidence type="ECO:0000256" key="13">
    <source>
        <dbReference type="RuleBase" id="RU363037"/>
    </source>
</evidence>
<organism evidence="18 19">
    <name type="scientific">Meripilus lineatus</name>
    <dbReference type="NCBI Taxonomy" id="2056292"/>
    <lineage>
        <taxon>Eukaryota</taxon>
        <taxon>Fungi</taxon>
        <taxon>Dikarya</taxon>
        <taxon>Basidiomycota</taxon>
        <taxon>Agaricomycotina</taxon>
        <taxon>Agaricomycetes</taxon>
        <taxon>Polyporales</taxon>
        <taxon>Meripilaceae</taxon>
        <taxon>Meripilus</taxon>
    </lineage>
</organism>
<dbReference type="PANTHER" id="PTHR43097">
    <property type="entry name" value="GLUTAMINE-TRNA LIGASE"/>
    <property type="match status" value="1"/>
</dbReference>
<gene>
    <name evidence="18" type="ORF">NLI96_g6955</name>
</gene>
<dbReference type="InterPro" id="IPR014729">
    <property type="entry name" value="Rossmann-like_a/b/a_fold"/>
</dbReference>
<dbReference type="Gene3D" id="3.40.50.620">
    <property type="entry name" value="HUPs"/>
    <property type="match status" value="1"/>
</dbReference>
<dbReference type="EC" id="6.1.1.17" evidence="3"/>
<dbReference type="InterPro" id="IPR020058">
    <property type="entry name" value="Glu/Gln-tRNA-synth_Ib_cat-dom"/>
</dbReference>
<evidence type="ECO:0000313" key="18">
    <source>
        <dbReference type="EMBL" id="KAJ3482477.1"/>
    </source>
</evidence>
<keyword evidence="8 13" id="KW-0067">ATP-binding</keyword>
<evidence type="ECO:0000256" key="14">
    <source>
        <dbReference type="SAM" id="MobiDB-lite"/>
    </source>
</evidence>
<dbReference type="PANTHER" id="PTHR43097:SF5">
    <property type="entry name" value="GLUTAMATE--TRNA LIGASE"/>
    <property type="match status" value="1"/>
</dbReference>
<keyword evidence="7 13" id="KW-0547">Nucleotide-binding</keyword>
<dbReference type="GO" id="GO:0004818">
    <property type="term" value="F:glutamate-tRNA ligase activity"/>
    <property type="evidence" value="ECO:0007669"/>
    <property type="project" value="UniProtKB-EC"/>
</dbReference>
<evidence type="ECO:0000256" key="7">
    <source>
        <dbReference type="ARBA" id="ARBA00022741"/>
    </source>
</evidence>
<dbReference type="FunFam" id="2.40.240.10:FF:000004">
    <property type="entry name" value="Glutamyl-tRNA synthetase, cytoplasmic"/>
    <property type="match status" value="1"/>
</dbReference>
<dbReference type="Gene3D" id="2.40.240.10">
    <property type="entry name" value="Ribosomal Protein L25, Chain P"/>
    <property type="match status" value="2"/>
</dbReference>
<dbReference type="SUPFAM" id="SSF52374">
    <property type="entry name" value="Nucleotidylyl transferase"/>
    <property type="match status" value="1"/>
</dbReference>
<keyword evidence="9 13" id="KW-0648">Protein biosynthesis</keyword>
<dbReference type="PROSITE" id="PS00178">
    <property type="entry name" value="AA_TRNA_LIGASE_I"/>
    <property type="match status" value="1"/>
</dbReference>
<dbReference type="Gene3D" id="1.10.1160.10">
    <property type="entry name" value="Glutamyl-trna Synthetase, Domain 2"/>
    <property type="match status" value="1"/>
</dbReference>
<feature type="domain" description="tRNA synthetases class I (E and Q) anti-codon binding" evidence="17">
    <location>
        <begin position="461"/>
        <end position="537"/>
    </location>
</feature>
<evidence type="ECO:0000259" key="16">
    <source>
        <dbReference type="Pfam" id="PF03950"/>
    </source>
</evidence>
<dbReference type="Pfam" id="PF03950">
    <property type="entry name" value="tRNA-synt_1c_C"/>
    <property type="match status" value="1"/>
</dbReference>